<dbReference type="SMART" id="SM00342">
    <property type="entry name" value="HTH_ARAC"/>
    <property type="match status" value="1"/>
</dbReference>
<keyword evidence="9" id="KW-1185">Reference proteome</keyword>
<dbReference type="PRINTS" id="PR00032">
    <property type="entry name" value="HTHARAC"/>
</dbReference>
<dbReference type="Pfam" id="PF12833">
    <property type="entry name" value="HTH_18"/>
    <property type="match status" value="1"/>
</dbReference>
<comment type="caution">
    <text evidence="8">The sequence shown here is derived from an EMBL/GenBank/DDBJ whole genome shotgun (WGS) entry which is preliminary data.</text>
</comment>
<dbReference type="Pfam" id="PF02805">
    <property type="entry name" value="Ada_Zn_binding"/>
    <property type="match status" value="1"/>
</dbReference>
<evidence type="ECO:0000256" key="3">
    <source>
        <dbReference type="ARBA" id="ARBA00023015"/>
    </source>
</evidence>
<evidence type="ECO:0000259" key="7">
    <source>
        <dbReference type="PROSITE" id="PS01124"/>
    </source>
</evidence>
<dbReference type="InterPro" id="IPR020449">
    <property type="entry name" value="Tscrpt_reg_AraC-type_HTH"/>
</dbReference>
<accession>A0A7W8C209</accession>
<dbReference type="PANTHER" id="PTHR43280:SF2">
    <property type="entry name" value="HTH-TYPE TRANSCRIPTIONAL REGULATOR EXSA"/>
    <property type="match status" value="1"/>
</dbReference>
<dbReference type="GO" id="GO:0008270">
    <property type="term" value="F:zinc ion binding"/>
    <property type="evidence" value="ECO:0007669"/>
    <property type="project" value="InterPro"/>
</dbReference>
<dbReference type="InterPro" id="IPR016220">
    <property type="entry name" value="Me-P-triester_DNA_alkyl-Trfase"/>
</dbReference>
<dbReference type="Gene3D" id="3.40.10.10">
    <property type="entry name" value="DNA Methylphosphotriester Repair Domain"/>
    <property type="match status" value="1"/>
</dbReference>
<protein>
    <submittedName>
        <fullName evidence="8">AraC family transcriptional regulator of adaptative response / methylphosphotriester-DNA alkyltransferase methyltransferase</fullName>
        <ecNumber evidence="8">2.1.1.-</ecNumber>
    </submittedName>
</protein>
<dbReference type="Proteomes" id="UP000539075">
    <property type="component" value="Unassembled WGS sequence"/>
</dbReference>
<dbReference type="PROSITE" id="PS01124">
    <property type="entry name" value="HTH_ARAC_FAMILY_2"/>
    <property type="match status" value="1"/>
</dbReference>
<dbReference type="EMBL" id="JACHGO010000005">
    <property type="protein sequence ID" value="MBB5143851.1"/>
    <property type="molecule type" value="Genomic_DNA"/>
</dbReference>
<dbReference type="InterPro" id="IPR035451">
    <property type="entry name" value="Ada-like_dom_sf"/>
</dbReference>
<dbReference type="GO" id="GO:0006281">
    <property type="term" value="P:DNA repair"/>
    <property type="evidence" value="ECO:0007669"/>
    <property type="project" value="InterPro"/>
</dbReference>
<evidence type="ECO:0000256" key="2">
    <source>
        <dbReference type="ARBA" id="ARBA00022603"/>
    </source>
</evidence>
<keyword evidence="6" id="KW-0804">Transcription</keyword>
<dbReference type="SUPFAM" id="SSF57884">
    <property type="entry name" value="Ada DNA repair protein, N-terminal domain (N-Ada 10)"/>
    <property type="match status" value="1"/>
</dbReference>
<dbReference type="GO" id="GO:0032259">
    <property type="term" value="P:methylation"/>
    <property type="evidence" value="ECO:0007669"/>
    <property type="project" value="UniProtKB-KW"/>
</dbReference>
<dbReference type="InterPro" id="IPR004026">
    <property type="entry name" value="Ada_DNA_repair_Zn-bd"/>
</dbReference>
<dbReference type="AlphaFoldDB" id="A0A7W8C209"/>
<dbReference type="SUPFAM" id="SSF46689">
    <property type="entry name" value="Homeodomain-like"/>
    <property type="match status" value="1"/>
</dbReference>
<feature type="domain" description="HTH araC/xylS-type" evidence="7">
    <location>
        <begin position="84"/>
        <end position="182"/>
    </location>
</feature>
<keyword evidence="2 8" id="KW-0489">Methyltransferase</keyword>
<dbReference type="GO" id="GO:0003700">
    <property type="term" value="F:DNA-binding transcription factor activity"/>
    <property type="evidence" value="ECO:0007669"/>
    <property type="project" value="InterPro"/>
</dbReference>
<dbReference type="Gene3D" id="1.10.10.60">
    <property type="entry name" value="Homeodomain-like"/>
    <property type="match status" value="2"/>
</dbReference>
<evidence type="ECO:0000256" key="6">
    <source>
        <dbReference type="ARBA" id="ARBA00023163"/>
    </source>
</evidence>
<evidence type="ECO:0000256" key="1">
    <source>
        <dbReference type="ARBA" id="ARBA00001947"/>
    </source>
</evidence>
<dbReference type="GO" id="GO:0043565">
    <property type="term" value="F:sequence-specific DNA binding"/>
    <property type="evidence" value="ECO:0007669"/>
    <property type="project" value="InterPro"/>
</dbReference>
<evidence type="ECO:0000256" key="5">
    <source>
        <dbReference type="ARBA" id="ARBA00023159"/>
    </source>
</evidence>
<dbReference type="RefSeq" id="WP_221277864.1">
    <property type="nucleotide sequence ID" value="NZ_JACHGO010000005.1"/>
</dbReference>
<organism evidence="8 9">
    <name type="scientific">Desulfovibrio intestinalis</name>
    <dbReference type="NCBI Taxonomy" id="58621"/>
    <lineage>
        <taxon>Bacteria</taxon>
        <taxon>Pseudomonadati</taxon>
        <taxon>Thermodesulfobacteriota</taxon>
        <taxon>Desulfovibrionia</taxon>
        <taxon>Desulfovibrionales</taxon>
        <taxon>Desulfovibrionaceae</taxon>
        <taxon>Desulfovibrio</taxon>
    </lineage>
</organism>
<proteinExistence type="predicted"/>
<keyword evidence="3" id="KW-0805">Transcription regulation</keyword>
<evidence type="ECO:0000313" key="9">
    <source>
        <dbReference type="Proteomes" id="UP000539075"/>
    </source>
</evidence>
<reference evidence="8 9" key="1">
    <citation type="submission" date="2020-08" db="EMBL/GenBank/DDBJ databases">
        <title>Genomic Encyclopedia of Type Strains, Phase IV (KMG-IV): sequencing the most valuable type-strain genomes for metagenomic binning, comparative biology and taxonomic classification.</title>
        <authorList>
            <person name="Goeker M."/>
        </authorList>
    </citation>
    <scope>NUCLEOTIDE SEQUENCE [LARGE SCALE GENOMIC DNA]</scope>
    <source>
        <strain evidence="8 9">DSM 11275</strain>
    </source>
</reference>
<dbReference type="GO" id="GO:0008168">
    <property type="term" value="F:methyltransferase activity"/>
    <property type="evidence" value="ECO:0007669"/>
    <property type="project" value="UniProtKB-KW"/>
</dbReference>
<dbReference type="InterPro" id="IPR009057">
    <property type="entry name" value="Homeodomain-like_sf"/>
</dbReference>
<gene>
    <name evidence="8" type="ORF">HNQ38_001951</name>
</gene>
<sequence>MINLTEETMWQAVVACDSMYDGLFLYGVKTVGVYCRPSCRSRTPLRKNTLFFMTEKEAKDAGFRPCKRCRPELAMHDPVAKLAEQARQLFENHFDNRPLLVAEMQKLGVTQSHLAVVFRQYYGMAPAQYLGCKREQQAKKMLAETAMPIIDIAADIGFSSLPAFYSFFKKQTGTTPKKFRISSKNISQ</sequence>
<dbReference type="PIRSF" id="PIRSF000408">
    <property type="entry name" value="Alkyltransferas_AdaA"/>
    <property type="match status" value="1"/>
</dbReference>
<name>A0A7W8C209_9BACT</name>
<dbReference type="InterPro" id="IPR018060">
    <property type="entry name" value="HTH_AraC"/>
</dbReference>
<keyword evidence="4" id="KW-0238">DNA-binding</keyword>
<keyword evidence="8" id="KW-0808">Transferase</keyword>
<keyword evidence="5" id="KW-0010">Activator</keyword>
<dbReference type="EC" id="2.1.1.-" evidence="8"/>
<evidence type="ECO:0000256" key="4">
    <source>
        <dbReference type="ARBA" id="ARBA00023125"/>
    </source>
</evidence>
<comment type="cofactor">
    <cofactor evidence="1">
        <name>Zn(2+)</name>
        <dbReference type="ChEBI" id="CHEBI:29105"/>
    </cofactor>
</comment>
<dbReference type="PANTHER" id="PTHR43280">
    <property type="entry name" value="ARAC-FAMILY TRANSCRIPTIONAL REGULATOR"/>
    <property type="match status" value="1"/>
</dbReference>
<evidence type="ECO:0000313" key="8">
    <source>
        <dbReference type="EMBL" id="MBB5143851.1"/>
    </source>
</evidence>